<evidence type="ECO:0000256" key="1">
    <source>
        <dbReference type="SAM" id="MobiDB-lite"/>
    </source>
</evidence>
<evidence type="ECO:0000313" key="3">
    <source>
        <dbReference type="EMBL" id="UPU46766.1"/>
    </source>
</evidence>
<dbReference type="InterPro" id="IPR036653">
    <property type="entry name" value="CinA-like_C"/>
</dbReference>
<keyword evidence="3" id="KW-0614">Plasmid</keyword>
<reference evidence="4" key="1">
    <citation type="journal article" date="2022" name="Environ. Microbiol.">
        <title>Functional analysis, diversity, and distribution of carbendazim hydrolases MheI and CbmA, responsible for the initial step in carbendazim degradation.</title>
        <authorList>
            <person name="Zhang M."/>
            <person name="Bai X."/>
            <person name="Li Q."/>
            <person name="Zhang L."/>
            <person name="Zhu Q."/>
            <person name="Gao S."/>
            <person name="Ke Z."/>
            <person name="Jiang M."/>
            <person name="Hu J."/>
            <person name="Qiu J."/>
            <person name="Hong Q."/>
        </authorList>
    </citation>
    <scope>NUCLEOTIDE SEQUENCE [LARGE SCALE GENOMIC DNA]</scope>
    <source>
        <strain evidence="4">djl-6</strain>
    </source>
</reference>
<gene>
    <name evidence="3" type="ORF">M0639_31685</name>
</gene>
<feature type="region of interest" description="Disordered" evidence="1">
    <location>
        <begin position="40"/>
        <end position="60"/>
    </location>
</feature>
<feature type="domain" description="CinA C-terminal" evidence="2">
    <location>
        <begin position="79"/>
        <end position="148"/>
    </location>
</feature>
<evidence type="ECO:0000313" key="4">
    <source>
        <dbReference type="Proteomes" id="UP000831484"/>
    </source>
</evidence>
<dbReference type="SUPFAM" id="SSF142433">
    <property type="entry name" value="CinA-like"/>
    <property type="match status" value="1"/>
</dbReference>
<dbReference type="Proteomes" id="UP000831484">
    <property type="component" value="Plasmid pdjl-6-4"/>
</dbReference>
<accession>A0AB38RND7</accession>
<sequence>MQFRAVKALRPHCPSPSVNCISSVPQQGFRWCRSDPVSFRTRTTPRPPRRHRCTPPRRETTFTCPQTVPTEPARRERGYSSEVKRSVLHVLDGPIVSEEAARIMARHGYFDGATLALAVTGEAGPHLHEDVPPGTVWFRNCQSPGIRCEASRARISVGDAPVTSVQETTTPIQSGLPRPHLCPKVVYPLC</sequence>
<organism evidence="3 4">
    <name type="scientific">Rhodococcus qingshengii JCM 15477</name>
    <dbReference type="NCBI Taxonomy" id="1303681"/>
    <lineage>
        <taxon>Bacteria</taxon>
        <taxon>Bacillati</taxon>
        <taxon>Actinomycetota</taxon>
        <taxon>Actinomycetes</taxon>
        <taxon>Mycobacteriales</taxon>
        <taxon>Nocardiaceae</taxon>
        <taxon>Rhodococcus</taxon>
        <taxon>Rhodococcus erythropolis group</taxon>
    </lineage>
</organism>
<proteinExistence type="predicted"/>
<dbReference type="AlphaFoldDB" id="A0AB38RND7"/>
<dbReference type="Pfam" id="PF02464">
    <property type="entry name" value="CinA"/>
    <property type="match status" value="1"/>
</dbReference>
<geneLocation type="plasmid" evidence="3 4">
    <name>pdjl-6-4</name>
</geneLocation>
<evidence type="ECO:0000259" key="2">
    <source>
        <dbReference type="Pfam" id="PF02464"/>
    </source>
</evidence>
<protein>
    <submittedName>
        <fullName evidence="3">CinA family protein</fullName>
    </submittedName>
</protein>
<dbReference type="EMBL" id="CP096567">
    <property type="protein sequence ID" value="UPU46766.1"/>
    <property type="molecule type" value="Genomic_DNA"/>
</dbReference>
<name>A0AB38RND7_RHOSG</name>
<dbReference type="InterPro" id="IPR008136">
    <property type="entry name" value="CinA_C"/>
</dbReference>
<keyword evidence="4" id="KW-1185">Reference proteome</keyword>
<dbReference type="Gene3D" id="3.90.950.20">
    <property type="entry name" value="CinA-like"/>
    <property type="match status" value="1"/>
</dbReference>